<keyword evidence="2" id="KW-1185">Reference proteome</keyword>
<proteinExistence type="predicted"/>
<dbReference type="RefSeq" id="WP_188451430.1">
    <property type="nucleotide sequence ID" value="NZ_BMFS01000003.1"/>
</dbReference>
<evidence type="ECO:0000313" key="2">
    <source>
        <dbReference type="Proteomes" id="UP000648722"/>
    </source>
</evidence>
<dbReference type="EMBL" id="BMFS01000003">
    <property type="protein sequence ID" value="GGG96121.1"/>
    <property type="molecule type" value="Genomic_DNA"/>
</dbReference>
<dbReference type="Proteomes" id="UP000648722">
    <property type="component" value="Unassembled WGS sequence"/>
</dbReference>
<dbReference type="InterPro" id="IPR021276">
    <property type="entry name" value="DUF2855"/>
</dbReference>
<dbReference type="Pfam" id="PF11017">
    <property type="entry name" value="DUF2855"/>
    <property type="match status" value="1"/>
</dbReference>
<protein>
    <recommendedName>
        <fullName evidence="3">DUF2855 family protein</fullName>
    </recommendedName>
</protein>
<evidence type="ECO:0008006" key="3">
    <source>
        <dbReference type="Google" id="ProtNLM"/>
    </source>
</evidence>
<name>A0ABQ1XKJ4_9PROT</name>
<accession>A0ABQ1XKJ4</accession>
<gene>
    <name evidence="1" type="ORF">GCM10007420_09690</name>
</gene>
<comment type="caution">
    <text evidence="1">The sequence shown here is derived from an EMBL/GenBank/DDBJ whole genome shotgun (WGS) entry which is preliminary data.</text>
</comment>
<reference evidence="2" key="1">
    <citation type="journal article" date="2019" name="Int. J. Syst. Evol. Microbiol.">
        <title>The Global Catalogue of Microorganisms (GCM) 10K type strain sequencing project: providing services to taxonomists for standard genome sequencing and annotation.</title>
        <authorList>
            <consortium name="The Broad Institute Genomics Platform"/>
            <consortium name="The Broad Institute Genome Sequencing Center for Infectious Disease"/>
            <person name="Wu L."/>
            <person name="Ma J."/>
        </authorList>
    </citation>
    <scope>NUCLEOTIDE SEQUENCE [LARGE SCALE GENOMIC DNA]</scope>
    <source>
        <strain evidence="2">CGMCC 1.12766</strain>
    </source>
</reference>
<evidence type="ECO:0000313" key="1">
    <source>
        <dbReference type="EMBL" id="GGG96121.1"/>
    </source>
</evidence>
<sequence length="363" mass="39529">MVWALSIDRSDITKASLVEEAPRPLQAGEVRLAVRRFALTANNITYAAFGEAMGYWRFFPGADGGGRLPVWGFAEISESRREGLKAGERVYGYLPAASELIVTPGKIRPESFVDFAAHRAELPAVYNRYERCAAIPAYDPAREAAQMVLQPLFLTSFLIDAWLRDAEFFGAQRIALTSASSKTALALAFLLTRSKPSGLRIEGLTSARNAAFVDASGLYDDVIAYEDIGSMDPEPARLIVDFAGSAEVNRALHTHAGERLKANIRVGGAHWDDSTPARGLPGPKPVFFFAPDHARDRISQWGPDGFARRQGEAWSSFVSAADTLLAWRSLEGAEAALDAYGALVQGEVPAREALVVEVEVKER</sequence>
<organism evidence="1 2">
    <name type="scientific">Glycocaulis albus</name>
    <dbReference type="NCBI Taxonomy" id="1382801"/>
    <lineage>
        <taxon>Bacteria</taxon>
        <taxon>Pseudomonadati</taxon>
        <taxon>Pseudomonadota</taxon>
        <taxon>Alphaproteobacteria</taxon>
        <taxon>Maricaulales</taxon>
        <taxon>Maricaulaceae</taxon>
        <taxon>Glycocaulis</taxon>
    </lineage>
</organism>